<evidence type="ECO:0008006" key="4">
    <source>
        <dbReference type="Google" id="ProtNLM"/>
    </source>
</evidence>
<keyword evidence="3" id="KW-1185">Reference proteome</keyword>
<proteinExistence type="predicted"/>
<sequence>MFGILRPCAHHSCPSVARAWRAHLCGLCLTLRDRHGQAARAATNYDGLILSVLTEAQRPGAPERRTAGPCALRGLRPAEVVPSRAEGARLAAVVSLALAAGKIRDHAADGDGVAARRFAGAPVRGLAASWAAAAERGARSIGFDATALTEAAGRQALLEASPGRTLLELTEPTESAVAAAFAHTAVLAGRPGNAEALREAGRHFGRIAHLVDAVEDLADDRARGAYNPLAATGASVEEARRLCEDSAHGLALAVRDLDLDDRHLVESLLRDETRRAVRRAFPGARRCSGPRRASSHDAHARDPFGPGPYEPDPYEPDPYGPGGGDGPGVPLKVLAGGLTFLTCGVYRPPWSPERRSPWTERCCLDGCDCSGCADCSGCFECCSCDCDGCCCDCDCDCCSCDC</sequence>
<dbReference type="InterPro" id="IPR043740">
    <property type="entry name" value="DUF5685"/>
</dbReference>
<comment type="caution">
    <text evidence="2">The sequence shown here is derived from an EMBL/GenBank/DDBJ whole genome shotgun (WGS) entry which is preliminary data.</text>
</comment>
<name>A0ABQ4FUM6_9ACTN</name>
<feature type="region of interest" description="Disordered" evidence="1">
    <location>
        <begin position="283"/>
        <end position="326"/>
    </location>
</feature>
<dbReference type="RefSeq" id="WP_204056160.1">
    <property type="nucleotide sequence ID" value="NZ_BOOC01000004.1"/>
</dbReference>
<accession>A0ABQ4FUM6</accession>
<dbReference type="Pfam" id="PF18937">
    <property type="entry name" value="DUF5685"/>
    <property type="match status" value="1"/>
</dbReference>
<evidence type="ECO:0000313" key="3">
    <source>
        <dbReference type="Proteomes" id="UP000603904"/>
    </source>
</evidence>
<feature type="compositionally biased region" description="Pro residues" evidence="1">
    <location>
        <begin position="305"/>
        <end position="319"/>
    </location>
</feature>
<evidence type="ECO:0000256" key="1">
    <source>
        <dbReference type="SAM" id="MobiDB-lite"/>
    </source>
</evidence>
<gene>
    <name evidence="2" type="ORF">Mco01_15190</name>
</gene>
<evidence type="ECO:0000313" key="2">
    <source>
        <dbReference type="EMBL" id="GIH38519.1"/>
    </source>
</evidence>
<protein>
    <recommendedName>
        <fullName evidence="4">Regulatory protein</fullName>
    </recommendedName>
</protein>
<dbReference type="Proteomes" id="UP000603904">
    <property type="component" value="Unassembled WGS sequence"/>
</dbReference>
<organism evidence="2 3">
    <name type="scientific">Microbispora corallina</name>
    <dbReference type="NCBI Taxonomy" id="83302"/>
    <lineage>
        <taxon>Bacteria</taxon>
        <taxon>Bacillati</taxon>
        <taxon>Actinomycetota</taxon>
        <taxon>Actinomycetes</taxon>
        <taxon>Streptosporangiales</taxon>
        <taxon>Streptosporangiaceae</taxon>
        <taxon>Microbispora</taxon>
    </lineage>
</organism>
<dbReference type="EMBL" id="BOOC01000004">
    <property type="protein sequence ID" value="GIH38519.1"/>
    <property type="molecule type" value="Genomic_DNA"/>
</dbReference>
<reference evidence="2 3" key="1">
    <citation type="submission" date="2021-01" db="EMBL/GenBank/DDBJ databases">
        <title>Whole genome shotgun sequence of Microbispora corallina NBRC 16416.</title>
        <authorList>
            <person name="Komaki H."/>
            <person name="Tamura T."/>
        </authorList>
    </citation>
    <scope>NUCLEOTIDE SEQUENCE [LARGE SCALE GENOMIC DNA]</scope>
    <source>
        <strain evidence="2 3">NBRC 16416</strain>
    </source>
</reference>